<dbReference type="SUPFAM" id="SSF52540">
    <property type="entry name" value="P-loop containing nucleoside triphosphate hydrolases"/>
    <property type="match status" value="1"/>
</dbReference>
<accession>A0A9D1PWD2</accession>
<dbReference type="GO" id="GO:0016887">
    <property type="term" value="F:ATP hydrolysis activity"/>
    <property type="evidence" value="ECO:0007669"/>
    <property type="project" value="InterPro"/>
</dbReference>
<evidence type="ECO:0000313" key="4">
    <source>
        <dbReference type="Proteomes" id="UP000886752"/>
    </source>
</evidence>
<feature type="region of interest" description="Disordered" evidence="1">
    <location>
        <begin position="64"/>
        <end position="84"/>
    </location>
</feature>
<dbReference type="InterPro" id="IPR027417">
    <property type="entry name" value="P-loop_NTPase"/>
</dbReference>
<dbReference type="PANTHER" id="PTHR32182">
    <property type="entry name" value="DNA REPLICATION AND REPAIR PROTEIN RECF"/>
    <property type="match status" value="1"/>
</dbReference>
<evidence type="ECO:0000313" key="3">
    <source>
        <dbReference type="EMBL" id="HIV99757.1"/>
    </source>
</evidence>
<reference evidence="3" key="1">
    <citation type="journal article" date="2021" name="PeerJ">
        <title>Extensive microbial diversity within the chicken gut microbiome revealed by metagenomics and culture.</title>
        <authorList>
            <person name="Gilroy R."/>
            <person name="Ravi A."/>
            <person name="Getino M."/>
            <person name="Pursley I."/>
            <person name="Horton D.L."/>
            <person name="Alikhan N.F."/>
            <person name="Baker D."/>
            <person name="Gharbi K."/>
            <person name="Hall N."/>
            <person name="Watson M."/>
            <person name="Adriaenssens E.M."/>
            <person name="Foster-Nyarko E."/>
            <person name="Jarju S."/>
            <person name="Secka A."/>
            <person name="Antonio M."/>
            <person name="Oren A."/>
            <person name="Chaudhuri R.R."/>
            <person name="La Ragione R."/>
            <person name="Hildebrand F."/>
            <person name="Pallen M.J."/>
        </authorList>
    </citation>
    <scope>NUCLEOTIDE SEQUENCE</scope>
    <source>
        <strain evidence="3">ChiHecec2B26-446</strain>
    </source>
</reference>
<evidence type="ECO:0000256" key="1">
    <source>
        <dbReference type="SAM" id="MobiDB-lite"/>
    </source>
</evidence>
<organism evidence="3 4">
    <name type="scientific">Candidatus Desulfovibrio intestinipullorum</name>
    <dbReference type="NCBI Taxonomy" id="2838536"/>
    <lineage>
        <taxon>Bacteria</taxon>
        <taxon>Pseudomonadati</taxon>
        <taxon>Thermodesulfobacteriota</taxon>
        <taxon>Desulfovibrionia</taxon>
        <taxon>Desulfovibrionales</taxon>
        <taxon>Desulfovibrionaceae</taxon>
        <taxon>Desulfovibrio</taxon>
    </lineage>
</organism>
<dbReference type="GO" id="GO:0005524">
    <property type="term" value="F:ATP binding"/>
    <property type="evidence" value="ECO:0007669"/>
    <property type="project" value="InterPro"/>
</dbReference>
<dbReference type="Gene3D" id="3.40.50.300">
    <property type="entry name" value="P-loop containing nucleotide triphosphate hydrolases"/>
    <property type="match status" value="1"/>
</dbReference>
<proteinExistence type="predicted"/>
<dbReference type="InterPro" id="IPR003959">
    <property type="entry name" value="ATPase_AAA_core"/>
</dbReference>
<reference evidence="3" key="2">
    <citation type="submission" date="2021-04" db="EMBL/GenBank/DDBJ databases">
        <authorList>
            <person name="Gilroy R."/>
        </authorList>
    </citation>
    <scope>NUCLEOTIDE SEQUENCE</scope>
    <source>
        <strain evidence="3">ChiHecec2B26-446</strain>
    </source>
</reference>
<dbReference type="Proteomes" id="UP000886752">
    <property type="component" value="Unassembled WGS sequence"/>
</dbReference>
<protein>
    <submittedName>
        <fullName evidence="3">AAA family ATPase</fullName>
    </submittedName>
</protein>
<name>A0A9D1PWD2_9BACT</name>
<sequence length="320" mass="34850">MGGFSLPFLPVSGLANYVAVFGGSDTLLFNGAGQTRSLSVTLETEGQTHEFVLVPTAGQGLCLASGHEDTAPEGSRPSGHAPRHLAGEKEFCDRKSPLHRAIASWMPCHFHETGAGAALRRSAHVFDVASLRPDGSNLAPVLLHLRTQAPRRFLRLVEMVRRMAPFFEDFCFLTPFEDQVSLAWKQRHSEYLLRAYQLSDGTLRFLALATALLQPEPPSLMLMDEPELGLHPQALALLADLIKQAASRSQIVLATQSAALLDFFSLEDVVIVTRQRGASVFFRPSADEDAARLQDCSPGELWRKNVLAAGPVAEQAISPS</sequence>
<comment type="caution">
    <text evidence="3">The sequence shown here is derived from an EMBL/GenBank/DDBJ whole genome shotgun (WGS) entry which is preliminary data.</text>
</comment>
<dbReference type="CDD" id="cd00267">
    <property type="entry name" value="ABC_ATPase"/>
    <property type="match status" value="1"/>
</dbReference>
<dbReference type="GO" id="GO:0000731">
    <property type="term" value="P:DNA synthesis involved in DNA repair"/>
    <property type="evidence" value="ECO:0007669"/>
    <property type="project" value="TreeGrafter"/>
</dbReference>
<dbReference type="EMBL" id="DXHV01000012">
    <property type="protein sequence ID" value="HIV99757.1"/>
    <property type="molecule type" value="Genomic_DNA"/>
</dbReference>
<dbReference type="AlphaFoldDB" id="A0A9D1PWD2"/>
<feature type="domain" description="ATPase AAA-type core" evidence="2">
    <location>
        <begin position="177"/>
        <end position="262"/>
    </location>
</feature>
<gene>
    <name evidence="3" type="ORF">H9894_00980</name>
</gene>
<dbReference type="GO" id="GO:0006302">
    <property type="term" value="P:double-strand break repair"/>
    <property type="evidence" value="ECO:0007669"/>
    <property type="project" value="TreeGrafter"/>
</dbReference>
<evidence type="ECO:0000259" key="2">
    <source>
        <dbReference type="Pfam" id="PF13304"/>
    </source>
</evidence>
<dbReference type="Pfam" id="PF13304">
    <property type="entry name" value="AAA_21"/>
    <property type="match status" value="1"/>
</dbReference>
<dbReference type="PANTHER" id="PTHR32182:SF22">
    <property type="entry name" value="ATP-DEPENDENT ENDONUCLEASE, OLD FAMILY-RELATED"/>
    <property type="match status" value="1"/>
</dbReference>